<proteinExistence type="predicted"/>
<evidence type="ECO:0000313" key="2">
    <source>
        <dbReference type="Proteomes" id="UP001249851"/>
    </source>
</evidence>
<protein>
    <submittedName>
        <fullName evidence="1">Uncharacterized protein</fullName>
    </submittedName>
</protein>
<gene>
    <name evidence="1" type="ORF">P5673_032698</name>
</gene>
<dbReference type="EMBL" id="JARQWQ010000188">
    <property type="protein sequence ID" value="KAK2547383.1"/>
    <property type="molecule type" value="Genomic_DNA"/>
</dbReference>
<reference evidence="1" key="1">
    <citation type="journal article" date="2023" name="G3 (Bethesda)">
        <title>Whole genome assembly and annotation of the endangered Caribbean coral Acropora cervicornis.</title>
        <authorList>
            <person name="Selwyn J.D."/>
            <person name="Vollmer S.V."/>
        </authorList>
    </citation>
    <scope>NUCLEOTIDE SEQUENCE</scope>
    <source>
        <strain evidence="1">K2</strain>
    </source>
</reference>
<name>A0AAD9URP9_ACRCE</name>
<keyword evidence="2" id="KW-1185">Reference proteome</keyword>
<reference evidence="1" key="2">
    <citation type="journal article" date="2023" name="Science">
        <title>Genomic signatures of disease resistance in endangered staghorn corals.</title>
        <authorList>
            <person name="Vollmer S.V."/>
            <person name="Selwyn J.D."/>
            <person name="Despard B.A."/>
            <person name="Roesel C.L."/>
        </authorList>
    </citation>
    <scope>NUCLEOTIDE SEQUENCE</scope>
    <source>
        <strain evidence="1">K2</strain>
    </source>
</reference>
<sequence>MADGEVTLWTRGDIYACSCSEKQYRHCNGRATDRSTELRHWHQAKFLTDPEIGLPIDARDFTDTESEVDSLENYASEDARDMETDGEDLLQHVQSSDQPAKEESTNPVQKLVVTAVLDALKIKRDSGISIGTFEDILEHAKKLLLSTLDDKAVDRDILITLWPKTWNDVHCMLKKEGYDGAKQYYICIRFASSVEAAKSETSREAFPLRSFLLGAQDNVTVLGDSERAKISETCDVSLANIPDAAFVSKKCFMADRGFGRTVFSSGNAVIVQINGDEHVAKIHHFLSLRVPLNHDTTDDELPVRDFWSGFVKVHNREIPNPAFVQVDDILREAILYKSEDDVLTVADFQRKSQRLPFSVIVPVYPVNGDMLLIQGEGINDIWYGHVHNTDYTRKTVNVFFFVESTRSENVFVREAHGRYARNAVPWESILGIAEGQWETPTRWRRKNNYMHLGNSKCNSKNIPLGA</sequence>
<comment type="caution">
    <text evidence="1">The sequence shown here is derived from an EMBL/GenBank/DDBJ whole genome shotgun (WGS) entry which is preliminary data.</text>
</comment>
<dbReference type="Proteomes" id="UP001249851">
    <property type="component" value="Unassembled WGS sequence"/>
</dbReference>
<organism evidence="1 2">
    <name type="scientific">Acropora cervicornis</name>
    <name type="common">Staghorn coral</name>
    <dbReference type="NCBI Taxonomy" id="6130"/>
    <lineage>
        <taxon>Eukaryota</taxon>
        <taxon>Metazoa</taxon>
        <taxon>Cnidaria</taxon>
        <taxon>Anthozoa</taxon>
        <taxon>Hexacorallia</taxon>
        <taxon>Scleractinia</taxon>
        <taxon>Astrocoeniina</taxon>
        <taxon>Acroporidae</taxon>
        <taxon>Acropora</taxon>
    </lineage>
</organism>
<dbReference type="AlphaFoldDB" id="A0AAD9URP9"/>
<evidence type="ECO:0000313" key="1">
    <source>
        <dbReference type="EMBL" id="KAK2547383.1"/>
    </source>
</evidence>
<accession>A0AAD9URP9</accession>